<sequence length="539" mass="61878">MDFLATKKFSITNEGVKIVGFRNDEMSNHEEDEAMTKKWINKIEILSNELDVPKAHCEKVSEAIRAYNPGDIKVQSDVSSEMSIHLIDDKPVRACPRRLAPLERDIVRWQVQEWMKDGIVRISNSPFASAVVVVPKKDGSRRVCIDYRELNKKVVRDSYPMPIVEDQIDKCGHCRRKSQANIVRDPGGQFEFCRAPFGLCTSGSAFGRFINSALRELINEGVILTFVDDIIIPTKDEEQGMKYLSRLLSVAQRIGLNFNWKKCTFLKRRMEYLGYEIYEGKIEPARNKVERVREFPAPATRKQMQRFYGLVSYFRKFIPRFAETTRPLSLLLKKDAAFNINEEVLRAFHDVKATLSEYPVLRIFKPGLEAEVHTDASKEALAGKLMQRAVDDEQFHPNYYFSRLTTGVEKNYHSFELEALAVVETVKKFRCYLLGQRFKIVTDCSAFKQTLAKKKPDAIALAEFDYEVEHRPAERMRHVDALSRVSVMAISSLVSRRVAAAQGEDRDIMKLLERAGGRNNIEKFHMRNGDAGGDNQKRT</sequence>
<dbReference type="EnsemblMetazoa" id="ENSAATROPT005482">
    <property type="protein sequence ID" value="ENSAATROPP005070"/>
    <property type="gene ID" value="ENSAATROPG004409"/>
</dbReference>
<accession>A0AAG5D2I9</accession>
<dbReference type="InterPro" id="IPR041577">
    <property type="entry name" value="RT_RNaseH_2"/>
</dbReference>
<evidence type="ECO:0000259" key="2">
    <source>
        <dbReference type="PROSITE" id="PS50878"/>
    </source>
</evidence>
<dbReference type="CDD" id="cd01647">
    <property type="entry name" value="RT_LTR"/>
    <property type="match status" value="1"/>
</dbReference>
<feature type="domain" description="Reverse transcriptase" evidence="2">
    <location>
        <begin position="68"/>
        <end position="277"/>
    </location>
</feature>
<dbReference type="Gene3D" id="3.10.10.10">
    <property type="entry name" value="HIV Type 1 Reverse Transcriptase, subunit A, domain 1"/>
    <property type="match status" value="2"/>
</dbReference>
<dbReference type="Proteomes" id="UP000075880">
    <property type="component" value="Unassembled WGS sequence"/>
</dbReference>
<dbReference type="CDD" id="cd09274">
    <property type="entry name" value="RNase_HI_RT_Ty3"/>
    <property type="match status" value="1"/>
</dbReference>
<dbReference type="InterPro" id="IPR043128">
    <property type="entry name" value="Rev_trsase/Diguanyl_cyclase"/>
</dbReference>
<dbReference type="FunFam" id="3.30.70.270:FF:000023">
    <property type="entry name" value="Pol"/>
    <property type="match status" value="1"/>
</dbReference>
<name>A0AAG5D2I9_ANOAO</name>
<dbReference type="GO" id="GO:0071897">
    <property type="term" value="P:DNA biosynthetic process"/>
    <property type="evidence" value="ECO:0007669"/>
    <property type="project" value="UniProtKB-ARBA"/>
</dbReference>
<dbReference type="InterPro" id="IPR043502">
    <property type="entry name" value="DNA/RNA_pol_sf"/>
</dbReference>
<dbReference type="Pfam" id="PF00078">
    <property type="entry name" value="RVT_1"/>
    <property type="match status" value="1"/>
</dbReference>
<dbReference type="PANTHER" id="PTHR37984">
    <property type="entry name" value="PROTEIN CBG26694"/>
    <property type="match status" value="1"/>
</dbReference>
<dbReference type="InterPro" id="IPR050951">
    <property type="entry name" value="Retrovirus_Pol_polyprotein"/>
</dbReference>
<evidence type="ECO:0000313" key="3">
    <source>
        <dbReference type="EnsemblMetazoa" id="ENSAATROPP005070"/>
    </source>
</evidence>
<dbReference type="PROSITE" id="PS50878">
    <property type="entry name" value="RT_POL"/>
    <property type="match status" value="1"/>
</dbReference>
<dbReference type="GO" id="GO:0003824">
    <property type="term" value="F:catalytic activity"/>
    <property type="evidence" value="ECO:0007669"/>
    <property type="project" value="UniProtKB-KW"/>
</dbReference>
<reference evidence="3" key="1">
    <citation type="submission" date="2024-04" db="UniProtKB">
        <authorList>
            <consortium name="EnsemblMetazoa"/>
        </authorList>
    </citation>
    <scope>IDENTIFICATION</scope>
    <source>
        <strain evidence="3">EBRO</strain>
    </source>
</reference>
<dbReference type="Pfam" id="PF17919">
    <property type="entry name" value="RT_RNaseH_2"/>
    <property type="match status" value="1"/>
</dbReference>
<organism evidence="3 4">
    <name type="scientific">Anopheles atroparvus</name>
    <name type="common">European mosquito</name>
    <dbReference type="NCBI Taxonomy" id="41427"/>
    <lineage>
        <taxon>Eukaryota</taxon>
        <taxon>Metazoa</taxon>
        <taxon>Ecdysozoa</taxon>
        <taxon>Arthropoda</taxon>
        <taxon>Hexapoda</taxon>
        <taxon>Insecta</taxon>
        <taxon>Pterygota</taxon>
        <taxon>Neoptera</taxon>
        <taxon>Endopterygota</taxon>
        <taxon>Diptera</taxon>
        <taxon>Nematocera</taxon>
        <taxon>Culicoidea</taxon>
        <taxon>Culicidae</taxon>
        <taxon>Anophelinae</taxon>
        <taxon>Anopheles</taxon>
    </lineage>
</organism>
<keyword evidence="1" id="KW-0511">Multifunctional enzyme</keyword>
<dbReference type="PANTHER" id="PTHR37984:SF5">
    <property type="entry name" value="PROTEIN NYNRIN-LIKE"/>
    <property type="match status" value="1"/>
</dbReference>
<evidence type="ECO:0000313" key="4">
    <source>
        <dbReference type="Proteomes" id="UP000075880"/>
    </source>
</evidence>
<proteinExistence type="predicted"/>
<keyword evidence="4" id="KW-1185">Reference proteome</keyword>
<evidence type="ECO:0000256" key="1">
    <source>
        <dbReference type="ARBA" id="ARBA00023268"/>
    </source>
</evidence>
<dbReference type="SUPFAM" id="SSF56672">
    <property type="entry name" value="DNA/RNA polymerases"/>
    <property type="match status" value="1"/>
</dbReference>
<dbReference type="InterPro" id="IPR000477">
    <property type="entry name" value="RT_dom"/>
</dbReference>
<dbReference type="Gene3D" id="3.30.70.270">
    <property type="match status" value="3"/>
</dbReference>
<dbReference type="AlphaFoldDB" id="A0AAG5D2I9"/>
<protein>
    <recommendedName>
        <fullName evidence="2">Reverse transcriptase domain-containing protein</fullName>
    </recommendedName>
</protein>